<evidence type="ECO:0000313" key="4">
    <source>
        <dbReference type="Proteomes" id="UP000499080"/>
    </source>
</evidence>
<protein>
    <submittedName>
        <fullName evidence="3">Uncharacterized protein</fullName>
    </submittedName>
</protein>
<evidence type="ECO:0000313" key="2">
    <source>
        <dbReference type="EMBL" id="GBN40089.1"/>
    </source>
</evidence>
<gene>
    <name evidence="3" type="ORF">AVEN_105563_1</name>
    <name evidence="2" type="ORF">AVEN_19098_1</name>
</gene>
<feature type="non-terminal residue" evidence="3">
    <location>
        <position position="1"/>
    </location>
</feature>
<proteinExistence type="predicted"/>
<feature type="compositionally biased region" description="Basic and acidic residues" evidence="1">
    <location>
        <begin position="26"/>
        <end position="38"/>
    </location>
</feature>
<dbReference type="AlphaFoldDB" id="A0A4Y2NKX3"/>
<dbReference type="Proteomes" id="UP000499080">
    <property type="component" value="Unassembled WGS sequence"/>
</dbReference>
<reference evidence="3 4" key="1">
    <citation type="journal article" date="2019" name="Sci. Rep.">
        <title>Orb-weaving spider Araneus ventricosus genome elucidates the spidroin gene catalogue.</title>
        <authorList>
            <person name="Kono N."/>
            <person name="Nakamura H."/>
            <person name="Ohtoshi R."/>
            <person name="Moran D.A.P."/>
            <person name="Shinohara A."/>
            <person name="Yoshida Y."/>
            <person name="Fujiwara M."/>
            <person name="Mori M."/>
            <person name="Tomita M."/>
            <person name="Arakawa K."/>
        </authorList>
    </citation>
    <scope>NUCLEOTIDE SEQUENCE [LARGE SCALE GENOMIC DNA]</scope>
</reference>
<dbReference type="EMBL" id="BGPR01210314">
    <property type="protein sequence ID" value="GBN40135.1"/>
    <property type="molecule type" value="Genomic_DNA"/>
</dbReference>
<sequence>PVPRAAAFDRKGLPPRSGGGRAPAPEQRRRQRSPDRGYEVPPAAGTEEQHGVGQNNAQEAGRSKALSLRNR</sequence>
<accession>A0A4Y2NKX3</accession>
<evidence type="ECO:0000313" key="3">
    <source>
        <dbReference type="EMBL" id="GBN40135.1"/>
    </source>
</evidence>
<keyword evidence="4" id="KW-1185">Reference proteome</keyword>
<evidence type="ECO:0000256" key="1">
    <source>
        <dbReference type="SAM" id="MobiDB-lite"/>
    </source>
</evidence>
<organism evidence="3 4">
    <name type="scientific">Araneus ventricosus</name>
    <name type="common">Orbweaver spider</name>
    <name type="synonym">Epeira ventricosa</name>
    <dbReference type="NCBI Taxonomy" id="182803"/>
    <lineage>
        <taxon>Eukaryota</taxon>
        <taxon>Metazoa</taxon>
        <taxon>Ecdysozoa</taxon>
        <taxon>Arthropoda</taxon>
        <taxon>Chelicerata</taxon>
        <taxon>Arachnida</taxon>
        <taxon>Araneae</taxon>
        <taxon>Araneomorphae</taxon>
        <taxon>Entelegynae</taxon>
        <taxon>Araneoidea</taxon>
        <taxon>Araneidae</taxon>
        <taxon>Araneus</taxon>
    </lineage>
</organism>
<name>A0A4Y2NKX3_ARAVE</name>
<feature type="region of interest" description="Disordered" evidence="1">
    <location>
        <begin position="1"/>
        <end position="71"/>
    </location>
</feature>
<comment type="caution">
    <text evidence="3">The sequence shown here is derived from an EMBL/GenBank/DDBJ whole genome shotgun (WGS) entry which is preliminary data.</text>
</comment>
<dbReference type="EMBL" id="BGPR01210296">
    <property type="protein sequence ID" value="GBN40089.1"/>
    <property type="molecule type" value="Genomic_DNA"/>
</dbReference>